<dbReference type="GO" id="GO:0016787">
    <property type="term" value="F:hydrolase activity"/>
    <property type="evidence" value="ECO:0007669"/>
    <property type="project" value="UniProtKB-KW"/>
</dbReference>
<dbReference type="GO" id="GO:0005634">
    <property type="term" value="C:nucleus"/>
    <property type="evidence" value="ECO:0007669"/>
    <property type="project" value="TreeGrafter"/>
</dbReference>
<evidence type="ECO:0000259" key="5">
    <source>
        <dbReference type="PROSITE" id="PS51194"/>
    </source>
</evidence>
<dbReference type="PANTHER" id="PTHR45629:SF7">
    <property type="entry name" value="DNA EXCISION REPAIR PROTEIN ERCC-6-RELATED"/>
    <property type="match status" value="1"/>
</dbReference>
<dbReference type="SUPFAM" id="SSF52540">
    <property type="entry name" value="P-loop containing nucleoside triphosphate hydrolases"/>
    <property type="match status" value="2"/>
</dbReference>
<feature type="region of interest" description="Disordered" evidence="3">
    <location>
        <begin position="124"/>
        <end position="143"/>
    </location>
</feature>
<dbReference type="AlphaFoldDB" id="A0A8T2TN65"/>
<dbReference type="SMART" id="SM00487">
    <property type="entry name" value="DEXDc"/>
    <property type="match status" value="1"/>
</dbReference>
<dbReference type="Proteomes" id="UP000825935">
    <property type="component" value="Chromosome 12"/>
</dbReference>
<dbReference type="InterPro" id="IPR001650">
    <property type="entry name" value="Helicase_C-like"/>
</dbReference>
<dbReference type="PROSITE" id="PS51192">
    <property type="entry name" value="HELICASE_ATP_BIND_1"/>
    <property type="match status" value="1"/>
</dbReference>
<dbReference type="OMA" id="CENNQWF"/>
<accession>A0A8T2TN65</accession>
<dbReference type="GO" id="GO:0005524">
    <property type="term" value="F:ATP binding"/>
    <property type="evidence" value="ECO:0007669"/>
    <property type="project" value="InterPro"/>
</dbReference>
<dbReference type="InterPro" id="IPR038718">
    <property type="entry name" value="SNF2-like_sf"/>
</dbReference>
<dbReference type="OrthoDB" id="413460at2759"/>
<gene>
    <name evidence="6" type="ORF">KP509_12G046200</name>
</gene>
<dbReference type="InterPro" id="IPR014001">
    <property type="entry name" value="Helicase_ATP-bd"/>
</dbReference>
<dbReference type="CDD" id="cd18004">
    <property type="entry name" value="DEXHc_RAD54"/>
    <property type="match status" value="1"/>
</dbReference>
<reference evidence="6" key="1">
    <citation type="submission" date="2021-08" db="EMBL/GenBank/DDBJ databases">
        <title>WGS assembly of Ceratopteris richardii.</title>
        <authorList>
            <person name="Marchant D.B."/>
            <person name="Chen G."/>
            <person name="Jenkins J."/>
            <person name="Shu S."/>
            <person name="Leebens-Mack J."/>
            <person name="Grimwood J."/>
            <person name="Schmutz J."/>
            <person name="Soltis P."/>
            <person name="Soltis D."/>
            <person name="Chen Z.-H."/>
        </authorList>
    </citation>
    <scope>NUCLEOTIDE SEQUENCE</scope>
    <source>
        <strain evidence="6">Whitten #5841</strain>
        <tissue evidence="6">Leaf</tissue>
    </source>
</reference>
<dbReference type="PANTHER" id="PTHR45629">
    <property type="entry name" value="SNF2/RAD54 FAMILY MEMBER"/>
    <property type="match status" value="1"/>
</dbReference>
<keyword evidence="7" id="KW-1185">Reference proteome</keyword>
<organism evidence="6 7">
    <name type="scientific">Ceratopteris richardii</name>
    <name type="common">Triangle waterfern</name>
    <dbReference type="NCBI Taxonomy" id="49495"/>
    <lineage>
        <taxon>Eukaryota</taxon>
        <taxon>Viridiplantae</taxon>
        <taxon>Streptophyta</taxon>
        <taxon>Embryophyta</taxon>
        <taxon>Tracheophyta</taxon>
        <taxon>Polypodiopsida</taxon>
        <taxon>Polypodiidae</taxon>
        <taxon>Polypodiales</taxon>
        <taxon>Pteridineae</taxon>
        <taxon>Pteridaceae</taxon>
        <taxon>Parkerioideae</taxon>
        <taxon>Ceratopteris</taxon>
    </lineage>
</organism>
<dbReference type="EMBL" id="CM035417">
    <property type="protein sequence ID" value="KAH7423243.1"/>
    <property type="molecule type" value="Genomic_DNA"/>
</dbReference>
<evidence type="ECO:0000256" key="3">
    <source>
        <dbReference type="SAM" id="MobiDB-lite"/>
    </source>
</evidence>
<dbReference type="Gene3D" id="3.40.50.10810">
    <property type="entry name" value="Tandem AAA-ATPase domain"/>
    <property type="match status" value="1"/>
</dbReference>
<dbReference type="InterPro" id="IPR050496">
    <property type="entry name" value="SNF2_RAD54_helicase_repair"/>
</dbReference>
<dbReference type="InterPro" id="IPR027417">
    <property type="entry name" value="P-loop_NTPase"/>
</dbReference>
<evidence type="ECO:0000259" key="4">
    <source>
        <dbReference type="PROSITE" id="PS51192"/>
    </source>
</evidence>
<dbReference type="Pfam" id="PF00176">
    <property type="entry name" value="SNF2-rel_dom"/>
    <property type="match status" value="1"/>
</dbReference>
<evidence type="ECO:0000313" key="6">
    <source>
        <dbReference type="EMBL" id="KAH7423243.1"/>
    </source>
</evidence>
<feature type="compositionally biased region" description="Polar residues" evidence="3">
    <location>
        <begin position="129"/>
        <end position="143"/>
    </location>
</feature>
<dbReference type="GO" id="GO:0015616">
    <property type="term" value="F:DNA translocase activity"/>
    <property type="evidence" value="ECO:0007669"/>
    <property type="project" value="TreeGrafter"/>
</dbReference>
<dbReference type="PROSITE" id="PS51194">
    <property type="entry name" value="HELICASE_CTER"/>
    <property type="match status" value="1"/>
</dbReference>
<protein>
    <submittedName>
        <fullName evidence="6">Uncharacterized protein</fullName>
    </submittedName>
</protein>
<sequence length="990" mass="110225">MEDTEFHCGLTQSPSFALDQFDLTSPAISDSVLRTLDLCEEVHLIDPVSDSTAPPSVSSYLPSENGDRTIGLKRGVEFRTQNISSLMKRRAVDCAQVNALLAKVSRPSAAAAFDASVSGNVEDIDATNADGSSLPKSTSDETSVITEIKQHDVPPSRVKRSLGTSRCKPYKSYMPAKDSTASSSIVSRIPLMDNINSRVKQNSPRSRQTNPPEISIPSKAFYSVMYCVKKRYAKRKGPWFDGVLVARGSKCTLQDTEGKIICKDSHFGKATLAPDSVIEISKYEVEIMRVASPEEYESGTLFTGSFGTDLKTLLERKENGSVFHCNSGNGEGKKMDLHSSRTFKPKVKALQNFQPSITKEALILNANHLASGSTPVMVDPYLATKLRPHQREGVQFMYECIMGLRSPAFTGCLLADEMGLGKTVQVLALIWTLLQQSSGHKSRASFKHIVVVCPSSLVENWGNEVRKWLGIERLKALLVHACSPKEAEQRFLDFKNSKMHPLLITSYELLRRHQELIASAKPGLLVCDEAHRLKNSAGNKTINALLALNCPRRVLLTGTPVQNDLNEFYAMVDFANPNLLGPLPAFKRLYSEPIELSRDRDASDEQKQIGQARFLELQGRTKFCILRRTAVVNSGYLPPKKEYLVFCRLQPLQISLYEAFLRSQFVTRLFLSDTSTANVLTAISVLRKLCNHPRLVSDDVPKRDLENSLKQCGYGEGLELIKAHDGSANQLSTYTQYAKYLSGKLDCLCALLSTIFERSSDQTEKVVVVSNFTKTLNLVQGLCDHKGWKWLRLDGGTLVGERQRLVDRFNSAFGGERVFLLSSKAGGMGLNLIGANRLILFDPDWNPATDAQAMARIWRDGQRKAVIIYRLFSTGSIEEKIYQRQLVKGEIAATVEDSVDSKNKNNCGRYFSRDELRELFTLNSETHCDTFDLLSRRELSVDEQWQDCSVDVDDLALKEAVGCGVVSFVQRKLHTLEVQEKIISCTKEGC</sequence>
<feature type="domain" description="Helicase ATP-binding" evidence="4">
    <location>
        <begin position="403"/>
        <end position="578"/>
    </location>
</feature>
<keyword evidence="2" id="KW-0378">Hydrolase</keyword>
<evidence type="ECO:0000313" key="7">
    <source>
        <dbReference type="Proteomes" id="UP000825935"/>
    </source>
</evidence>
<comment type="caution">
    <text evidence="6">The sequence shown here is derived from an EMBL/GenBank/DDBJ whole genome shotgun (WGS) entry which is preliminary data.</text>
</comment>
<feature type="domain" description="Helicase C-terminal" evidence="5">
    <location>
        <begin position="747"/>
        <end position="907"/>
    </location>
</feature>
<dbReference type="InterPro" id="IPR049730">
    <property type="entry name" value="SNF2/RAD54-like_C"/>
</dbReference>
<evidence type="ECO:0000256" key="1">
    <source>
        <dbReference type="ARBA" id="ARBA00022528"/>
    </source>
</evidence>
<evidence type="ECO:0000256" key="2">
    <source>
        <dbReference type="ARBA" id="ARBA00022801"/>
    </source>
</evidence>
<dbReference type="Gene3D" id="3.40.50.300">
    <property type="entry name" value="P-loop containing nucleotide triphosphate hydrolases"/>
    <property type="match status" value="1"/>
</dbReference>
<keyword evidence="1" id="KW-0934">Plastid</keyword>
<dbReference type="Gene3D" id="1.20.120.850">
    <property type="entry name" value="SWI2/SNF2 ATPases, N-terminal domain"/>
    <property type="match status" value="1"/>
</dbReference>
<dbReference type="GO" id="GO:0007131">
    <property type="term" value="P:reciprocal meiotic recombination"/>
    <property type="evidence" value="ECO:0007669"/>
    <property type="project" value="TreeGrafter"/>
</dbReference>
<dbReference type="Pfam" id="PF00271">
    <property type="entry name" value="Helicase_C"/>
    <property type="match status" value="1"/>
</dbReference>
<proteinExistence type="predicted"/>
<dbReference type="SMART" id="SM00490">
    <property type="entry name" value="HELICc"/>
    <property type="match status" value="1"/>
</dbReference>
<name>A0A8T2TN65_CERRI</name>
<keyword evidence="1" id="KW-0150">Chloroplast</keyword>
<dbReference type="InterPro" id="IPR000330">
    <property type="entry name" value="SNF2_N"/>
</dbReference>
<dbReference type="FunFam" id="3.40.50.10810:FF:000020">
    <property type="entry name" value="DNA repair and recombination protein RAD54B"/>
    <property type="match status" value="1"/>
</dbReference>
<dbReference type="GO" id="GO:0000724">
    <property type="term" value="P:double-strand break repair via homologous recombination"/>
    <property type="evidence" value="ECO:0007669"/>
    <property type="project" value="TreeGrafter"/>
</dbReference>
<dbReference type="CDD" id="cd18793">
    <property type="entry name" value="SF2_C_SNF"/>
    <property type="match status" value="1"/>
</dbReference>